<dbReference type="Gene3D" id="2.160.20.80">
    <property type="entry name" value="E3 ubiquitin-protein ligase SopA"/>
    <property type="match status" value="1"/>
</dbReference>
<keyword evidence="1" id="KW-0812">Transmembrane</keyword>
<feature type="transmembrane region" description="Helical" evidence="1">
    <location>
        <begin position="6"/>
        <end position="30"/>
    </location>
</feature>
<dbReference type="Pfam" id="PF13386">
    <property type="entry name" value="DsbD_2"/>
    <property type="match status" value="1"/>
</dbReference>
<dbReference type="PANTHER" id="PTHR42208">
    <property type="entry name" value="HEAVY METAL TRANSPORTER-RELATED"/>
    <property type="match status" value="1"/>
</dbReference>
<dbReference type="Proteomes" id="UP001149719">
    <property type="component" value="Unassembled WGS sequence"/>
</dbReference>
<feature type="transmembrane region" description="Helical" evidence="1">
    <location>
        <begin position="83"/>
        <end position="101"/>
    </location>
</feature>
<comment type="caution">
    <text evidence="3">The sequence shown here is derived from an EMBL/GenBank/DDBJ whole genome shotgun (WGS) entry which is preliminary data.</text>
</comment>
<proteinExistence type="predicted"/>
<dbReference type="PANTHER" id="PTHR42208:SF1">
    <property type="entry name" value="HEAVY METAL TRANSPORTER"/>
    <property type="match status" value="1"/>
</dbReference>
<protein>
    <submittedName>
        <fullName evidence="3">Sulfite exporter TauE/SafE family protein</fullName>
    </submittedName>
</protein>
<organism evidence="3 4">
    <name type="scientific">Marinomonas phaeophyticola</name>
    <dbReference type="NCBI Taxonomy" id="3004091"/>
    <lineage>
        <taxon>Bacteria</taxon>
        <taxon>Pseudomonadati</taxon>
        <taxon>Pseudomonadota</taxon>
        <taxon>Gammaproteobacteria</taxon>
        <taxon>Oceanospirillales</taxon>
        <taxon>Oceanospirillaceae</taxon>
        <taxon>Marinomonas</taxon>
    </lineage>
</organism>
<reference evidence="3" key="1">
    <citation type="submission" date="2022-12" db="EMBL/GenBank/DDBJ databases">
        <title>Marinomonas 15G1-11 sp. nov, isolated from marine algae.</title>
        <authorList>
            <person name="Butt M."/>
            <person name="Choi D.G."/>
            <person name="Kim J.M."/>
            <person name="Lee J.K."/>
            <person name="Baek J.H."/>
            <person name="Jeon C.O."/>
        </authorList>
    </citation>
    <scope>NUCLEOTIDE SEQUENCE</scope>
    <source>
        <strain evidence="3">15G1-11</strain>
    </source>
</reference>
<feature type="transmembrane region" description="Helical" evidence="1">
    <location>
        <begin position="202"/>
        <end position="221"/>
    </location>
</feature>
<feature type="transmembrane region" description="Helical" evidence="1">
    <location>
        <begin position="137"/>
        <end position="156"/>
    </location>
</feature>
<keyword evidence="1" id="KW-1133">Transmembrane helix</keyword>
<dbReference type="SUPFAM" id="SSF141571">
    <property type="entry name" value="Pentapeptide repeat-like"/>
    <property type="match status" value="1"/>
</dbReference>
<dbReference type="InterPro" id="IPR039447">
    <property type="entry name" value="UreH-like_TM_dom"/>
</dbReference>
<gene>
    <name evidence="3" type="ORF">O1D97_01295</name>
</gene>
<evidence type="ECO:0000313" key="3">
    <source>
        <dbReference type="EMBL" id="MCZ2720312.1"/>
    </source>
</evidence>
<feature type="domain" description="Urease accessory protein UreH-like transmembrane" evidence="2">
    <location>
        <begin position="10"/>
        <end position="216"/>
    </location>
</feature>
<accession>A0ABT4JPK3</accession>
<feature type="transmembrane region" description="Helical" evidence="1">
    <location>
        <begin position="168"/>
        <end position="190"/>
    </location>
</feature>
<name>A0ABT4JPK3_9GAMM</name>
<dbReference type="EMBL" id="JAPUBN010000006">
    <property type="protein sequence ID" value="MCZ2720312.1"/>
    <property type="molecule type" value="Genomic_DNA"/>
</dbReference>
<keyword evidence="1" id="KW-0472">Membrane</keyword>
<sequence length="328" mass="36211">MQQVDFSFLAAFLIGLAGAGHCFGMCGGIAGTLSMGTQSKSFFAKLNIQFLYNVGRIASYAFFAFILTYFFSLSFELYSALSGPIRTFAGIILILTGLYLIGLNKWILRIEAIGKFIWKFVSPAAKSILPVNTPAKALAAGFLWGWLPCGLAYSSLLWVSSTGEPMKALWLMVGFGLGTMPAMLLTGIFALQFKSIWVKFKLDILSGIFLVIFGIWTIPAGHHAGMNHGQMNHSTMDHAEMDHSTMNHAEMDHSTMDHAEMDHSTMDHAEMDHSIMNHTEMGHSTMDHAEMDNSTMNHAEMDHSTMNHAEMGHSTMDHAEIDHSTKSN</sequence>
<evidence type="ECO:0000256" key="1">
    <source>
        <dbReference type="SAM" id="Phobius"/>
    </source>
</evidence>
<evidence type="ECO:0000313" key="4">
    <source>
        <dbReference type="Proteomes" id="UP001149719"/>
    </source>
</evidence>
<evidence type="ECO:0000259" key="2">
    <source>
        <dbReference type="Pfam" id="PF13386"/>
    </source>
</evidence>
<keyword evidence="4" id="KW-1185">Reference proteome</keyword>
<feature type="transmembrane region" description="Helical" evidence="1">
    <location>
        <begin position="50"/>
        <end position="71"/>
    </location>
</feature>
<dbReference type="RefSeq" id="WP_269122105.1">
    <property type="nucleotide sequence ID" value="NZ_JAPUBN010000006.1"/>
</dbReference>